<dbReference type="Gene3D" id="1.20.58.390">
    <property type="entry name" value="Neurotransmitter-gated ion-channel transmembrane domain"/>
    <property type="match status" value="1"/>
</dbReference>
<evidence type="ECO:0000256" key="3">
    <source>
        <dbReference type="ARBA" id="ARBA00022989"/>
    </source>
</evidence>
<dbReference type="Pfam" id="PF02932">
    <property type="entry name" value="Neur_chan_memb"/>
    <property type="match status" value="1"/>
</dbReference>
<evidence type="ECO:0008006" key="11">
    <source>
        <dbReference type="Google" id="ProtNLM"/>
    </source>
</evidence>
<evidence type="ECO:0000256" key="6">
    <source>
        <dbReference type="SAM" id="Phobius"/>
    </source>
</evidence>
<dbReference type="GO" id="GO:0005230">
    <property type="term" value="F:extracellular ligand-gated monoatomic ion channel activity"/>
    <property type="evidence" value="ECO:0007669"/>
    <property type="project" value="InterPro"/>
</dbReference>
<comment type="subcellular location">
    <subcellularLocation>
        <location evidence="1">Membrane</location>
        <topology evidence="1">Multi-pass membrane protein</topology>
    </subcellularLocation>
</comment>
<dbReference type="Gene3D" id="2.70.170.10">
    <property type="entry name" value="Neurotransmitter-gated ion-channel ligand-binding domain"/>
    <property type="match status" value="1"/>
</dbReference>
<dbReference type="PANTHER" id="PTHR18945">
    <property type="entry name" value="NEUROTRANSMITTER GATED ION CHANNEL"/>
    <property type="match status" value="1"/>
</dbReference>
<feature type="domain" description="Neurotransmitter-gated ion-channel transmembrane" evidence="8">
    <location>
        <begin position="126"/>
        <end position="199"/>
    </location>
</feature>
<keyword evidence="3 6" id="KW-1133">Transmembrane helix</keyword>
<dbReference type="InterPro" id="IPR006202">
    <property type="entry name" value="Neur_chan_lig-bd"/>
</dbReference>
<sequence>MLPAKKVWTPHLAVKNAVSTTLEPGSKDLLVFSNGVVVHRVLMHIVVGCDINLYSYPFTRDSCPIYLDGKNAMGCGSIIRVGEIYPKGNERGDWRTDSVGDVRDENGHTYLWVTLSTRTFNPVVTLIVPSILIMMADMASFSLPLGGGERISFKVTLVLSFIMFLIILADILPGDSRCSPLIRCHFCVCLISLVISMIASMLLTRLGADGSVLPFSLPRWRPRRAEPSPPEDSPNTAASELEVQSTVTEPKPVETALQRMVDYLERVTTQDRLAHQRKSFANKLDNVCFWIYVLFYIVYSMVMLYMIKYYMCVVDNLEF</sequence>
<evidence type="ECO:0000259" key="8">
    <source>
        <dbReference type="Pfam" id="PF02932"/>
    </source>
</evidence>
<feature type="region of interest" description="Disordered" evidence="5">
    <location>
        <begin position="223"/>
        <end position="249"/>
    </location>
</feature>
<dbReference type="InterPro" id="IPR036719">
    <property type="entry name" value="Neuro-gated_channel_TM_sf"/>
</dbReference>
<evidence type="ECO:0000259" key="7">
    <source>
        <dbReference type="Pfam" id="PF02931"/>
    </source>
</evidence>
<dbReference type="SUPFAM" id="SSF63712">
    <property type="entry name" value="Nicotinic receptor ligand binding domain-like"/>
    <property type="match status" value="1"/>
</dbReference>
<dbReference type="InterPro" id="IPR006201">
    <property type="entry name" value="Neur_channel"/>
</dbReference>
<protein>
    <recommendedName>
        <fullName evidence="11">Neurotransmitter-gated ion-channel ligand-binding domain-containing protein</fullName>
    </recommendedName>
</protein>
<dbReference type="EMBL" id="JAINUF010000012">
    <property type="protein sequence ID" value="KAJ8345901.1"/>
    <property type="molecule type" value="Genomic_DNA"/>
</dbReference>
<accession>A0A9Q1EVQ6</accession>
<dbReference type="OrthoDB" id="5920062at2759"/>
<comment type="caution">
    <text evidence="9">The sequence shown here is derived from an EMBL/GenBank/DDBJ whole genome shotgun (WGS) entry which is preliminary data.</text>
</comment>
<keyword evidence="10" id="KW-1185">Reference proteome</keyword>
<dbReference type="InterPro" id="IPR036734">
    <property type="entry name" value="Neur_chan_lig-bd_sf"/>
</dbReference>
<evidence type="ECO:0000313" key="9">
    <source>
        <dbReference type="EMBL" id="KAJ8345901.1"/>
    </source>
</evidence>
<organism evidence="9 10">
    <name type="scientific">Synaphobranchus kaupii</name>
    <name type="common">Kaup's arrowtooth eel</name>
    <dbReference type="NCBI Taxonomy" id="118154"/>
    <lineage>
        <taxon>Eukaryota</taxon>
        <taxon>Metazoa</taxon>
        <taxon>Chordata</taxon>
        <taxon>Craniata</taxon>
        <taxon>Vertebrata</taxon>
        <taxon>Euteleostomi</taxon>
        <taxon>Actinopterygii</taxon>
        <taxon>Neopterygii</taxon>
        <taxon>Teleostei</taxon>
        <taxon>Anguilliformes</taxon>
        <taxon>Synaphobranchidae</taxon>
        <taxon>Synaphobranchus</taxon>
    </lineage>
</organism>
<feature type="transmembrane region" description="Helical" evidence="6">
    <location>
        <begin position="184"/>
        <end position="203"/>
    </location>
</feature>
<feature type="compositionally biased region" description="Polar residues" evidence="5">
    <location>
        <begin position="233"/>
        <end position="248"/>
    </location>
</feature>
<keyword evidence="4 6" id="KW-0472">Membrane</keyword>
<dbReference type="GO" id="GO:0004888">
    <property type="term" value="F:transmembrane signaling receptor activity"/>
    <property type="evidence" value="ECO:0007669"/>
    <property type="project" value="InterPro"/>
</dbReference>
<gene>
    <name evidence="9" type="ORF">SKAU_G00300940</name>
</gene>
<dbReference type="InterPro" id="IPR038050">
    <property type="entry name" value="Neuro_actylchol_rec"/>
</dbReference>
<feature type="transmembrane region" description="Helical" evidence="6">
    <location>
        <begin position="289"/>
        <end position="307"/>
    </location>
</feature>
<dbReference type="SUPFAM" id="SSF90112">
    <property type="entry name" value="Neurotransmitter-gated ion-channel transmembrane pore"/>
    <property type="match status" value="1"/>
</dbReference>
<keyword evidence="2 6" id="KW-0812">Transmembrane</keyword>
<name>A0A9Q1EVQ6_SYNKA</name>
<dbReference type="Pfam" id="PF02931">
    <property type="entry name" value="Neur_chan_LBD"/>
    <property type="match status" value="1"/>
</dbReference>
<evidence type="ECO:0000256" key="5">
    <source>
        <dbReference type="SAM" id="MobiDB-lite"/>
    </source>
</evidence>
<proteinExistence type="predicted"/>
<feature type="transmembrane region" description="Helical" evidence="6">
    <location>
        <begin position="151"/>
        <end position="172"/>
    </location>
</feature>
<evidence type="ECO:0000256" key="1">
    <source>
        <dbReference type="ARBA" id="ARBA00004141"/>
    </source>
</evidence>
<dbReference type="Proteomes" id="UP001152622">
    <property type="component" value="Chromosome 12"/>
</dbReference>
<dbReference type="AlphaFoldDB" id="A0A9Q1EVQ6"/>
<feature type="domain" description="Neurotransmitter-gated ion-channel ligand-binding" evidence="7">
    <location>
        <begin position="2"/>
        <end position="67"/>
    </location>
</feature>
<evidence type="ECO:0000313" key="10">
    <source>
        <dbReference type="Proteomes" id="UP001152622"/>
    </source>
</evidence>
<dbReference type="GO" id="GO:0016020">
    <property type="term" value="C:membrane"/>
    <property type="evidence" value="ECO:0007669"/>
    <property type="project" value="UniProtKB-SubCell"/>
</dbReference>
<evidence type="ECO:0000256" key="4">
    <source>
        <dbReference type="ARBA" id="ARBA00023136"/>
    </source>
</evidence>
<dbReference type="InterPro" id="IPR006029">
    <property type="entry name" value="Neurotrans-gated_channel_TM"/>
</dbReference>
<reference evidence="9" key="1">
    <citation type="journal article" date="2023" name="Science">
        <title>Genome structures resolve the early diversification of teleost fishes.</title>
        <authorList>
            <person name="Parey E."/>
            <person name="Louis A."/>
            <person name="Montfort J."/>
            <person name="Bouchez O."/>
            <person name="Roques C."/>
            <person name="Iampietro C."/>
            <person name="Lluch J."/>
            <person name="Castinel A."/>
            <person name="Donnadieu C."/>
            <person name="Desvignes T."/>
            <person name="Floi Bucao C."/>
            <person name="Jouanno E."/>
            <person name="Wen M."/>
            <person name="Mejri S."/>
            <person name="Dirks R."/>
            <person name="Jansen H."/>
            <person name="Henkel C."/>
            <person name="Chen W.J."/>
            <person name="Zahm M."/>
            <person name="Cabau C."/>
            <person name="Klopp C."/>
            <person name="Thompson A.W."/>
            <person name="Robinson-Rechavi M."/>
            <person name="Braasch I."/>
            <person name="Lecointre G."/>
            <person name="Bobe J."/>
            <person name="Postlethwait J.H."/>
            <person name="Berthelot C."/>
            <person name="Roest Crollius H."/>
            <person name="Guiguen Y."/>
        </authorList>
    </citation>
    <scope>NUCLEOTIDE SEQUENCE</scope>
    <source>
        <strain evidence="9">WJC10195</strain>
    </source>
</reference>
<evidence type="ECO:0000256" key="2">
    <source>
        <dbReference type="ARBA" id="ARBA00022692"/>
    </source>
</evidence>
<feature type="transmembrane region" description="Helical" evidence="6">
    <location>
        <begin position="123"/>
        <end position="145"/>
    </location>
</feature>